<proteinExistence type="predicted"/>
<name>A0ABP3JYD8_9ACTN</name>
<comment type="caution">
    <text evidence="2">The sequence shown here is derived from an EMBL/GenBank/DDBJ whole genome shotgun (WGS) entry which is preliminary data.</text>
</comment>
<sequence length="101" mass="11264">MPVQGYHYVDERGEKRGREGEGDKERMRRVSRGSGQPSAARVWAVAVPNRAWPTGSSSGARCEREGRLRTVTKEGIRQEAVSDALRYDLCSATLASRDDRI</sequence>
<reference evidence="3" key="1">
    <citation type="journal article" date="2019" name="Int. J. Syst. Evol. Microbiol.">
        <title>The Global Catalogue of Microorganisms (GCM) 10K type strain sequencing project: providing services to taxonomists for standard genome sequencing and annotation.</title>
        <authorList>
            <consortium name="The Broad Institute Genomics Platform"/>
            <consortium name="The Broad Institute Genome Sequencing Center for Infectious Disease"/>
            <person name="Wu L."/>
            <person name="Ma J."/>
        </authorList>
    </citation>
    <scope>NUCLEOTIDE SEQUENCE [LARGE SCALE GENOMIC DNA]</scope>
    <source>
        <strain evidence="3">JCM 4805</strain>
    </source>
</reference>
<keyword evidence="3" id="KW-1185">Reference proteome</keyword>
<dbReference type="EMBL" id="BAAABY010000024">
    <property type="protein sequence ID" value="GAA0467177.1"/>
    <property type="molecule type" value="Genomic_DNA"/>
</dbReference>
<accession>A0ABP3JYD8</accession>
<evidence type="ECO:0000313" key="2">
    <source>
        <dbReference type="EMBL" id="GAA0467177.1"/>
    </source>
</evidence>
<organism evidence="2 3">
    <name type="scientific">Streptomyces olivaceiscleroticus</name>
    <dbReference type="NCBI Taxonomy" id="68245"/>
    <lineage>
        <taxon>Bacteria</taxon>
        <taxon>Bacillati</taxon>
        <taxon>Actinomycetota</taxon>
        <taxon>Actinomycetes</taxon>
        <taxon>Kitasatosporales</taxon>
        <taxon>Streptomycetaceae</taxon>
        <taxon>Streptomyces</taxon>
    </lineage>
</organism>
<feature type="compositionally biased region" description="Basic and acidic residues" evidence="1">
    <location>
        <begin position="8"/>
        <end position="28"/>
    </location>
</feature>
<evidence type="ECO:0000313" key="3">
    <source>
        <dbReference type="Proteomes" id="UP001500909"/>
    </source>
</evidence>
<gene>
    <name evidence="2" type="ORF">GCM10010361_34190</name>
</gene>
<dbReference type="Proteomes" id="UP001500909">
    <property type="component" value="Unassembled WGS sequence"/>
</dbReference>
<evidence type="ECO:0008006" key="4">
    <source>
        <dbReference type="Google" id="ProtNLM"/>
    </source>
</evidence>
<protein>
    <recommendedName>
        <fullName evidence="4">Transposase</fullName>
    </recommendedName>
</protein>
<feature type="region of interest" description="Disordered" evidence="1">
    <location>
        <begin position="1"/>
        <end position="40"/>
    </location>
</feature>
<evidence type="ECO:0000256" key="1">
    <source>
        <dbReference type="SAM" id="MobiDB-lite"/>
    </source>
</evidence>